<dbReference type="EMBL" id="PUUG01000032">
    <property type="protein sequence ID" value="PQP79750.1"/>
    <property type="molecule type" value="Genomic_DNA"/>
</dbReference>
<evidence type="ECO:0000313" key="5">
    <source>
        <dbReference type="Proteomes" id="UP000238672"/>
    </source>
</evidence>
<comment type="caution">
    <text evidence="4">The sequence shown here is derived from an EMBL/GenBank/DDBJ whole genome shotgun (WGS) entry which is preliminary data.</text>
</comment>
<dbReference type="AlphaFoldDB" id="A0A2S8NUU4"/>
<keyword evidence="5" id="KW-1185">Reference proteome</keyword>
<dbReference type="GO" id="GO:0016829">
    <property type="term" value="F:lyase activity"/>
    <property type="evidence" value="ECO:0007669"/>
    <property type="project" value="UniProtKB-KW"/>
</dbReference>
<evidence type="ECO:0000256" key="2">
    <source>
        <dbReference type="ARBA" id="ARBA00022490"/>
    </source>
</evidence>
<accession>A0A2S8NUU4</accession>
<name>A0A2S8NUU4_9MOLU</name>
<dbReference type="NCBIfam" id="TIGR01608">
    <property type="entry name" value="citD"/>
    <property type="match status" value="1"/>
</dbReference>
<keyword evidence="3" id="KW-0597">Phosphoprotein</keyword>
<dbReference type="NCBIfam" id="NF009726">
    <property type="entry name" value="PRK13253.1"/>
    <property type="match status" value="1"/>
</dbReference>
<keyword evidence="4" id="KW-0456">Lyase</keyword>
<proteinExistence type="predicted"/>
<dbReference type="GO" id="GO:0005737">
    <property type="term" value="C:cytoplasm"/>
    <property type="evidence" value="ECO:0007669"/>
    <property type="project" value="UniProtKB-SubCell"/>
</dbReference>
<evidence type="ECO:0000256" key="1">
    <source>
        <dbReference type="ARBA" id="ARBA00004496"/>
    </source>
</evidence>
<evidence type="ECO:0000256" key="3">
    <source>
        <dbReference type="ARBA" id="ARBA00022553"/>
    </source>
</evidence>
<protein>
    <submittedName>
        <fullName evidence="4">Citrate lyase acyl carrier protein</fullName>
    </submittedName>
</protein>
<dbReference type="InterPro" id="IPR006495">
    <property type="entry name" value="CitD"/>
</dbReference>
<organism evidence="4 5">
    <name type="scientific">Candidatus Phytoplasma phoenicium</name>
    <dbReference type="NCBI Taxonomy" id="198422"/>
    <lineage>
        <taxon>Bacteria</taxon>
        <taxon>Bacillati</taxon>
        <taxon>Mycoplasmatota</taxon>
        <taxon>Mollicutes</taxon>
        <taxon>Acholeplasmatales</taxon>
        <taxon>Acholeplasmataceae</taxon>
        <taxon>Candidatus Phytoplasma</taxon>
        <taxon>16SrIX (Pigeon pea witches'-broom group)</taxon>
    </lineage>
</organism>
<keyword evidence="2" id="KW-0963">Cytoplasm</keyword>
<gene>
    <name evidence="4" type="primary">citD</name>
    <name evidence="4" type="ORF">C6B37_01330</name>
</gene>
<sequence length="96" mass="10768">MTNINNKTPLIIKKRAICGSLESGDVLLTIEPNTDNKLNIIIQSPFIRQFGYRIKQITETTLKDLNILSCNLVIKDQGAIDDVLIARLMTIVQRAT</sequence>
<comment type="subcellular location">
    <subcellularLocation>
        <location evidence="1">Cytoplasm</location>
    </subcellularLocation>
</comment>
<dbReference type="Proteomes" id="UP000238672">
    <property type="component" value="Unassembled WGS sequence"/>
</dbReference>
<dbReference type="Pfam" id="PF06857">
    <property type="entry name" value="ACP"/>
    <property type="match status" value="1"/>
</dbReference>
<dbReference type="InterPro" id="IPR023439">
    <property type="entry name" value="Mal_deCO2ase/Cit_lyase_ACP"/>
</dbReference>
<evidence type="ECO:0000313" key="4">
    <source>
        <dbReference type="EMBL" id="PQP79750.1"/>
    </source>
</evidence>
<reference evidence="4 5" key="1">
    <citation type="submission" date="2018-02" db="EMBL/GenBank/DDBJ databases">
        <title>Metagenomics reveals mixed infection of spiroplasma and phytoplasma in chicory.</title>
        <authorList>
            <person name="Polano C."/>
            <person name="Moruzzi S."/>
            <person name="Ermacora P."/>
            <person name="Ferrini F."/>
            <person name="Martini M."/>
            <person name="Firrao G."/>
        </authorList>
    </citation>
    <scope>NUCLEOTIDE SEQUENCE [LARGE SCALE GENOMIC DNA]</scope>
    <source>
        <strain evidence="4 5">ChiP</strain>
    </source>
</reference>